<evidence type="ECO:0000259" key="1">
    <source>
        <dbReference type="Pfam" id="PF13474"/>
    </source>
</evidence>
<feature type="domain" description="SnoaL-like" evidence="1">
    <location>
        <begin position="22"/>
        <end position="138"/>
    </location>
</feature>
<dbReference type="AlphaFoldDB" id="A0A3B1BTM5"/>
<dbReference type="SUPFAM" id="SSF54427">
    <property type="entry name" value="NTF2-like"/>
    <property type="match status" value="1"/>
</dbReference>
<dbReference type="Pfam" id="PF13474">
    <property type="entry name" value="SnoaL_3"/>
    <property type="match status" value="1"/>
</dbReference>
<organism evidence="2">
    <name type="scientific">hydrothermal vent metagenome</name>
    <dbReference type="NCBI Taxonomy" id="652676"/>
    <lineage>
        <taxon>unclassified sequences</taxon>
        <taxon>metagenomes</taxon>
        <taxon>ecological metagenomes</taxon>
    </lineage>
</organism>
<sequence>MNPVQEAITGKEDQGDLSSPYQALVQFYCAFNSGDMRLMSENWAQSEQIAMDNPLGGVKRGWSEIKPVYERIFNGPAEVFVEYFDYTIHKTNEMFYAVGRERGYFRLGSDEITLAIRTSRIFQKFDRLWKQVHHHGSIEDPQLLAAYQSAVLKKKP</sequence>
<dbReference type="InterPro" id="IPR037401">
    <property type="entry name" value="SnoaL-like"/>
</dbReference>
<name>A0A3B1BTM5_9ZZZZ</name>
<dbReference type="Gene3D" id="3.10.450.50">
    <property type="match status" value="1"/>
</dbReference>
<gene>
    <name evidence="2" type="ORF">MNBD_NITROSPINAE04-2732</name>
</gene>
<dbReference type="InterPro" id="IPR032710">
    <property type="entry name" value="NTF2-like_dom_sf"/>
</dbReference>
<accession>A0A3B1BTM5</accession>
<proteinExistence type="predicted"/>
<dbReference type="EMBL" id="UOGA01000107">
    <property type="protein sequence ID" value="VAX17871.1"/>
    <property type="molecule type" value="Genomic_DNA"/>
</dbReference>
<evidence type="ECO:0000313" key="2">
    <source>
        <dbReference type="EMBL" id="VAX17871.1"/>
    </source>
</evidence>
<reference evidence="2" key="1">
    <citation type="submission" date="2018-06" db="EMBL/GenBank/DDBJ databases">
        <authorList>
            <person name="Zhirakovskaya E."/>
        </authorList>
    </citation>
    <scope>NUCLEOTIDE SEQUENCE</scope>
</reference>
<protein>
    <recommendedName>
        <fullName evidence="1">SnoaL-like domain-containing protein</fullName>
    </recommendedName>
</protein>